<dbReference type="EMBL" id="HACA01008820">
    <property type="protein sequence ID" value="CDW26181.1"/>
    <property type="molecule type" value="Transcribed_RNA"/>
</dbReference>
<proteinExistence type="inferred from homology"/>
<dbReference type="GO" id="GO:0070274">
    <property type="term" value="C:RES complex"/>
    <property type="evidence" value="ECO:0007669"/>
    <property type="project" value="TreeGrafter"/>
</dbReference>
<evidence type="ECO:0000256" key="1">
    <source>
        <dbReference type="ARBA" id="ARBA00011069"/>
    </source>
</evidence>
<sequence>MSGQISKVDYLKKYLSKTAEDAPDSCTDLPEKKKKKKKKKDKKLPLKTPSMKIIDNDVFFGGSEQKDNLDEEDCDEETAIRLGRGEELPSVAGIIDSRPMDVIIKEKLSTGEWKPLEGWNKDNAPSGMLKVPQDIKEEPLSPRSQGSPEHIREDRRKQRHDSSDEDDKRGQSSFHIRRRHDSSDEDSTSESRRNSSQKSVHSADAVKRAPSKKRDGSEHSDSRERSSYRGDSMPRRRKRHDSSDDSPPSHLINQDQLQRKRHDSSDESPPRKQRTRIKKEPADHDDLSPQRKIKQEPDSDASPPRRCPIKEELSSDASPPRRSMKQEKRTYDSDESPPRNKSNLVSKTLDGKKAGLQDGKTLKREMDEIRNKERTTFSKLSNDVSGRGAETKVRGRLKEKEELKRKKKKENEIPDEVKEKYTRWSKGIKQLEITQARIKEDLHEMDKPLARSKDDKDLDEYLRNIERDEDPMLKYIRKKKVKIVEKNGGPQYPKYKGPTPFPNRFQILPGYRWDGVDRSNGFEKKLVEAANSKKARSEDALKWSQEDM</sequence>
<dbReference type="InterPro" id="IPR018609">
    <property type="entry name" value="Bud13"/>
</dbReference>
<dbReference type="GO" id="GO:0003723">
    <property type="term" value="F:RNA binding"/>
    <property type="evidence" value="ECO:0007669"/>
    <property type="project" value="TreeGrafter"/>
</dbReference>
<evidence type="ECO:0000313" key="4">
    <source>
        <dbReference type="EMBL" id="CDW26181.1"/>
    </source>
</evidence>
<feature type="compositionally biased region" description="Basic residues" evidence="3">
    <location>
        <begin position="32"/>
        <end position="42"/>
    </location>
</feature>
<dbReference type="InterPro" id="IPR051112">
    <property type="entry name" value="CWC26_splicing_factor"/>
</dbReference>
<dbReference type="OMA" id="FEAEFQF"/>
<feature type="compositionally biased region" description="Basic and acidic residues" evidence="3">
    <location>
        <begin position="278"/>
        <end position="297"/>
    </location>
</feature>
<name>A0A0K2TL00_LEPSM</name>
<comment type="similarity">
    <text evidence="1">Belongs to the CWC26 family.</text>
</comment>
<dbReference type="AlphaFoldDB" id="A0A0K2TL00"/>
<feature type="region of interest" description="Disordered" evidence="3">
    <location>
        <begin position="113"/>
        <end position="414"/>
    </location>
</feature>
<dbReference type="Pfam" id="PF09736">
    <property type="entry name" value="Bud13"/>
    <property type="match status" value="1"/>
</dbReference>
<feature type="compositionally biased region" description="Basic and acidic residues" evidence="3">
    <location>
        <begin position="324"/>
        <end position="338"/>
    </location>
</feature>
<feature type="region of interest" description="Disordered" evidence="3">
    <location>
        <begin position="18"/>
        <end position="49"/>
    </location>
</feature>
<protein>
    <recommendedName>
        <fullName evidence="2">BUD13 homolog</fullName>
    </recommendedName>
</protein>
<dbReference type="PANTHER" id="PTHR31809:SF0">
    <property type="entry name" value="BUD13 HOMOLOG"/>
    <property type="match status" value="1"/>
</dbReference>
<dbReference type="OrthoDB" id="6022at2759"/>
<reference evidence="4" key="1">
    <citation type="submission" date="2014-05" db="EMBL/GenBank/DDBJ databases">
        <authorList>
            <person name="Chronopoulou M."/>
        </authorList>
    </citation>
    <scope>NUCLEOTIDE SEQUENCE</scope>
    <source>
        <tissue evidence="4">Whole organism</tissue>
    </source>
</reference>
<accession>A0A0K2TL00</accession>
<dbReference type="GO" id="GO:0000398">
    <property type="term" value="P:mRNA splicing, via spliceosome"/>
    <property type="evidence" value="ECO:0007669"/>
    <property type="project" value="TreeGrafter"/>
</dbReference>
<organism evidence="4">
    <name type="scientific">Lepeophtheirus salmonis</name>
    <name type="common">Salmon louse</name>
    <name type="synonym">Caligus salmonis</name>
    <dbReference type="NCBI Taxonomy" id="72036"/>
    <lineage>
        <taxon>Eukaryota</taxon>
        <taxon>Metazoa</taxon>
        <taxon>Ecdysozoa</taxon>
        <taxon>Arthropoda</taxon>
        <taxon>Crustacea</taxon>
        <taxon>Multicrustacea</taxon>
        <taxon>Hexanauplia</taxon>
        <taxon>Copepoda</taxon>
        <taxon>Siphonostomatoida</taxon>
        <taxon>Caligidae</taxon>
        <taxon>Lepeophtheirus</taxon>
    </lineage>
</organism>
<dbReference type="GO" id="GO:0005684">
    <property type="term" value="C:U2-type spliceosomal complex"/>
    <property type="evidence" value="ECO:0007669"/>
    <property type="project" value="TreeGrafter"/>
</dbReference>
<evidence type="ECO:0000256" key="2">
    <source>
        <dbReference type="ARBA" id="ARBA00014454"/>
    </source>
</evidence>
<feature type="compositionally biased region" description="Basic and acidic residues" evidence="3">
    <location>
        <begin position="349"/>
        <end position="376"/>
    </location>
</feature>
<feature type="compositionally biased region" description="Basic and acidic residues" evidence="3">
    <location>
        <begin position="149"/>
        <end position="170"/>
    </location>
</feature>
<feature type="compositionally biased region" description="Basic and acidic residues" evidence="3">
    <location>
        <begin position="389"/>
        <end position="414"/>
    </location>
</feature>
<feature type="compositionally biased region" description="Basic and acidic residues" evidence="3">
    <location>
        <begin position="204"/>
        <end position="234"/>
    </location>
</feature>
<dbReference type="PANTHER" id="PTHR31809">
    <property type="entry name" value="BUD13 HOMOLOG"/>
    <property type="match status" value="1"/>
</dbReference>
<evidence type="ECO:0000256" key="3">
    <source>
        <dbReference type="SAM" id="MobiDB-lite"/>
    </source>
</evidence>